<gene>
    <name evidence="1" type="ORF">FuNyV1_gp4</name>
</gene>
<organism evidence="1">
    <name type="scientific">Hangzhou Nyamivirus 1</name>
    <dbReference type="NCBI Taxonomy" id="2905609"/>
    <lineage>
        <taxon>Viruses</taxon>
        <taxon>Riboviria</taxon>
        <taxon>Orthornavirae</taxon>
        <taxon>Negarnaviricota</taxon>
        <taxon>Haploviricotina</taxon>
        <taxon>Monjiviricetes</taxon>
        <taxon>Mononegavirales</taxon>
        <taxon>Nyamiviridae</taxon>
    </lineage>
</organism>
<evidence type="ECO:0000313" key="1">
    <source>
        <dbReference type="EMBL" id="UHR49722.1"/>
    </source>
</evidence>
<reference evidence="1" key="1">
    <citation type="submission" date="2021-05" db="EMBL/GenBank/DDBJ databases">
        <authorList>
            <person name="Feng G."/>
        </authorList>
    </citation>
    <scope>NUCLEOTIDE SEQUENCE</scope>
    <source>
        <strain evidence="1">QCYXFY179</strain>
    </source>
</reference>
<proteinExistence type="predicted"/>
<dbReference type="EMBL" id="MZ209713">
    <property type="protein sequence ID" value="UHR49722.1"/>
    <property type="molecule type" value="Viral_cRNA"/>
</dbReference>
<name>A0A8K1XGB0_9MONO</name>
<sequence length="166" mass="18427">MEKAKPYSINIILYSIVNPQLEDIPLTLSVGDKKIVSPSLLEAWETASYRLATKGDHRKLYFKLNKKGKRALSRNLEGSPRLEFNLTELSGIPTRQLEFYDSLEIDGSALGRPSAPPAYLDSIQGGNHMSSVPNAEGSLASDEGTRLARLLSNEFYQLSINPDCRE</sequence>
<protein>
    <submittedName>
        <fullName evidence="1">Uncharacterized protein</fullName>
    </submittedName>
</protein>
<accession>A0A8K1XGB0</accession>